<sequence length="77" mass="8464">MKTGRDAEPPLYAFPPEDRASTSDMVLVYCSNIALAVTARFKQHQVKDLPQEVSTYPLRVFSSVSLFASRAARSGVS</sequence>
<reference evidence="1 2" key="1">
    <citation type="submission" date="2018-04" db="EMBL/GenBank/DDBJ databases">
        <title>Genomic Encyclopedia of Type Strains, Phase III (KMG-III): the genomes of soil and plant-associated and newly described type strains.</title>
        <authorList>
            <person name="Whitman W."/>
        </authorList>
    </citation>
    <scope>NUCLEOTIDE SEQUENCE [LARGE SCALE GENOMIC DNA]</scope>
    <source>
        <strain evidence="1 2">MA-olki</strain>
    </source>
</reference>
<accession>A0A2T5UBC9</accession>
<dbReference type="Proteomes" id="UP000244013">
    <property type="component" value="Unassembled WGS sequence"/>
</dbReference>
<protein>
    <submittedName>
        <fullName evidence="1">Uncharacterized protein</fullName>
    </submittedName>
</protein>
<name>A0A2T5UBC9_9SPHN</name>
<comment type="caution">
    <text evidence="1">The sequence shown here is derived from an EMBL/GenBank/DDBJ whole genome shotgun (WGS) entry which is preliminary data.</text>
</comment>
<evidence type="ECO:0000313" key="2">
    <source>
        <dbReference type="Proteomes" id="UP000244013"/>
    </source>
</evidence>
<dbReference type="AlphaFoldDB" id="A0A2T5UBC9"/>
<gene>
    <name evidence="1" type="ORF">C8J25_101322</name>
</gene>
<dbReference type="EMBL" id="QAYE01000001">
    <property type="protein sequence ID" value="PTW48822.1"/>
    <property type="molecule type" value="Genomic_DNA"/>
</dbReference>
<organism evidence="1 2">
    <name type="scientific">Sphingomonas faeni</name>
    <dbReference type="NCBI Taxonomy" id="185950"/>
    <lineage>
        <taxon>Bacteria</taxon>
        <taxon>Pseudomonadati</taxon>
        <taxon>Pseudomonadota</taxon>
        <taxon>Alphaproteobacteria</taxon>
        <taxon>Sphingomonadales</taxon>
        <taxon>Sphingomonadaceae</taxon>
        <taxon>Sphingomonas</taxon>
    </lineage>
</organism>
<proteinExistence type="predicted"/>
<evidence type="ECO:0000313" key="1">
    <source>
        <dbReference type="EMBL" id="PTW48822.1"/>
    </source>
</evidence>